<evidence type="ECO:0000256" key="7">
    <source>
        <dbReference type="HAMAP-Rule" id="MF_00108"/>
    </source>
</evidence>
<keyword evidence="6 7" id="KW-0414">Isoprene biosynthesis</keyword>
<dbReference type="InterPro" id="IPR034683">
    <property type="entry name" value="IspD/TarI"/>
</dbReference>
<evidence type="ECO:0000256" key="4">
    <source>
        <dbReference type="ARBA" id="ARBA00022679"/>
    </source>
</evidence>
<dbReference type="CDD" id="cd02516">
    <property type="entry name" value="CDP-ME_synthetase"/>
    <property type="match status" value="1"/>
</dbReference>
<feature type="site" description="Positions MEP for the nucleophilic attack" evidence="7">
    <location>
        <position position="220"/>
    </location>
</feature>
<evidence type="ECO:0000256" key="3">
    <source>
        <dbReference type="ARBA" id="ARBA00009789"/>
    </source>
</evidence>
<dbReference type="InterPro" id="IPR001228">
    <property type="entry name" value="IspD"/>
</dbReference>
<dbReference type="EMBL" id="DWUQ01000043">
    <property type="protein sequence ID" value="HJD43859.1"/>
    <property type="molecule type" value="Genomic_DNA"/>
</dbReference>
<comment type="pathway">
    <text evidence="2 7">Isoprenoid biosynthesis; isopentenyl diphosphate biosynthesis via DXP pathway; isopentenyl diphosphate from 1-deoxy-D-xylulose 5-phosphate: step 2/6.</text>
</comment>
<proteinExistence type="inferred from homology"/>
<evidence type="ECO:0000313" key="8">
    <source>
        <dbReference type="EMBL" id="HJD43859.1"/>
    </source>
</evidence>
<feature type="site" description="Transition state stabilizer" evidence="7">
    <location>
        <position position="17"/>
    </location>
</feature>
<dbReference type="PANTHER" id="PTHR32125">
    <property type="entry name" value="2-C-METHYL-D-ERYTHRITOL 4-PHOSPHATE CYTIDYLYLTRANSFERASE, CHLOROPLASTIC"/>
    <property type="match status" value="1"/>
</dbReference>
<feature type="site" description="Positions MEP for the nucleophilic attack" evidence="7">
    <location>
        <position position="164"/>
    </location>
</feature>
<evidence type="ECO:0000256" key="1">
    <source>
        <dbReference type="ARBA" id="ARBA00001282"/>
    </source>
</evidence>
<evidence type="ECO:0000256" key="2">
    <source>
        <dbReference type="ARBA" id="ARBA00004787"/>
    </source>
</evidence>
<comment type="catalytic activity">
    <reaction evidence="1 7">
        <text>2-C-methyl-D-erythritol 4-phosphate + CTP + H(+) = 4-CDP-2-C-methyl-D-erythritol + diphosphate</text>
        <dbReference type="Rhea" id="RHEA:13429"/>
        <dbReference type="ChEBI" id="CHEBI:15378"/>
        <dbReference type="ChEBI" id="CHEBI:33019"/>
        <dbReference type="ChEBI" id="CHEBI:37563"/>
        <dbReference type="ChEBI" id="CHEBI:57823"/>
        <dbReference type="ChEBI" id="CHEBI:58262"/>
        <dbReference type="EC" id="2.7.7.60"/>
    </reaction>
</comment>
<dbReference type="AlphaFoldDB" id="A0A9D2RH52"/>
<organism evidence="8 9">
    <name type="scientific">Candidatus Paenalcaligenes intestinipullorum</name>
    <dbReference type="NCBI Taxonomy" id="2838718"/>
    <lineage>
        <taxon>Bacteria</taxon>
        <taxon>Pseudomonadati</taxon>
        <taxon>Pseudomonadota</taxon>
        <taxon>Betaproteobacteria</taxon>
        <taxon>Burkholderiales</taxon>
        <taxon>Alcaligenaceae</taxon>
        <taxon>Paenalcaligenes</taxon>
    </lineage>
</organism>
<sequence length="236" mass="25927">MEPKIIAIVPAAGVGLRAQTNPEGRARSVPKQYQPIGGDAMLRRSVQALLHEPRIHQVRVIVSPTDTWAAACLADLPRTVWRDCGGATRADTVRQGLADAQLSDQDWVLVHDAARPGLPLADLQRLLETCLAQQQGGLLALPVADTVKQQDHHTPSRVAKTIDREGLWLAQTPQCFPASLLQQALQHCVEQDIPTTDEASAVETLGHTPLLVRGSMRNFKVTWPEDFLLMEKWLAL</sequence>
<dbReference type="SUPFAM" id="SSF53448">
    <property type="entry name" value="Nucleotide-diphospho-sugar transferases"/>
    <property type="match status" value="1"/>
</dbReference>
<dbReference type="Pfam" id="PF01128">
    <property type="entry name" value="IspD"/>
    <property type="match status" value="1"/>
</dbReference>
<dbReference type="GO" id="GO:0050518">
    <property type="term" value="F:2-C-methyl-D-erythritol 4-phosphate cytidylyltransferase activity"/>
    <property type="evidence" value="ECO:0007669"/>
    <property type="project" value="UniProtKB-UniRule"/>
</dbReference>
<keyword evidence="4 7" id="KW-0808">Transferase</keyword>
<dbReference type="PROSITE" id="PS01295">
    <property type="entry name" value="ISPD"/>
    <property type="match status" value="1"/>
</dbReference>
<dbReference type="HAMAP" id="MF_00108">
    <property type="entry name" value="IspD"/>
    <property type="match status" value="1"/>
</dbReference>
<dbReference type="InterPro" id="IPR018294">
    <property type="entry name" value="ISPD_synthase_CS"/>
</dbReference>
<dbReference type="InterPro" id="IPR029044">
    <property type="entry name" value="Nucleotide-diphossugar_trans"/>
</dbReference>
<dbReference type="PANTHER" id="PTHR32125:SF4">
    <property type="entry name" value="2-C-METHYL-D-ERYTHRITOL 4-PHOSPHATE CYTIDYLYLTRANSFERASE, CHLOROPLASTIC"/>
    <property type="match status" value="1"/>
</dbReference>
<reference evidence="8" key="1">
    <citation type="journal article" date="2021" name="PeerJ">
        <title>Extensive microbial diversity within the chicken gut microbiome revealed by metagenomics and culture.</title>
        <authorList>
            <person name="Gilroy R."/>
            <person name="Ravi A."/>
            <person name="Getino M."/>
            <person name="Pursley I."/>
            <person name="Horton D.L."/>
            <person name="Alikhan N.F."/>
            <person name="Baker D."/>
            <person name="Gharbi K."/>
            <person name="Hall N."/>
            <person name="Watson M."/>
            <person name="Adriaenssens E.M."/>
            <person name="Foster-Nyarko E."/>
            <person name="Jarju S."/>
            <person name="Secka A."/>
            <person name="Antonio M."/>
            <person name="Oren A."/>
            <person name="Chaudhuri R.R."/>
            <person name="La Ragione R."/>
            <person name="Hildebrand F."/>
            <person name="Pallen M.J."/>
        </authorList>
    </citation>
    <scope>NUCLEOTIDE SEQUENCE</scope>
    <source>
        <strain evidence="8">9264</strain>
    </source>
</reference>
<name>A0A9D2RH52_9BURK</name>
<dbReference type="Proteomes" id="UP000823889">
    <property type="component" value="Unassembled WGS sequence"/>
</dbReference>
<comment type="function">
    <text evidence="7">Catalyzes the formation of 4-diphosphocytidyl-2-C-methyl-D-erythritol from CTP and 2-C-methyl-D-erythritol 4-phosphate (MEP).</text>
</comment>
<dbReference type="NCBIfam" id="TIGR00453">
    <property type="entry name" value="ispD"/>
    <property type="match status" value="1"/>
</dbReference>
<keyword evidence="5 7" id="KW-0548">Nucleotidyltransferase</keyword>
<protein>
    <recommendedName>
        <fullName evidence="7">2-C-methyl-D-erythritol 4-phosphate cytidylyltransferase</fullName>
        <ecNumber evidence="7">2.7.7.60</ecNumber>
    </recommendedName>
    <alternativeName>
        <fullName evidence="7">4-diphosphocytidyl-2C-methyl-D-erythritol synthase</fullName>
    </alternativeName>
    <alternativeName>
        <fullName evidence="7">MEP cytidylyltransferase</fullName>
        <shortName evidence="7">MCT</shortName>
    </alternativeName>
</protein>
<reference evidence="8" key="2">
    <citation type="submission" date="2021-04" db="EMBL/GenBank/DDBJ databases">
        <authorList>
            <person name="Gilroy R."/>
        </authorList>
    </citation>
    <scope>NUCLEOTIDE SEQUENCE</scope>
    <source>
        <strain evidence="8">9264</strain>
    </source>
</reference>
<dbReference type="Gene3D" id="3.90.550.10">
    <property type="entry name" value="Spore Coat Polysaccharide Biosynthesis Protein SpsA, Chain A"/>
    <property type="match status" value="1"/>
</dbReference>
<evidence type="ECO:0000256" key="6">
    <source>
        <dbReference type="ARBA" id="ARBA00023229"/>
    </source>
</evidence>
<dbReference type="InterPro" id="IPR050088">
    <property type="entry name" value="IspD/TarI_cytidylyltransf_bact"/>
</dbReference>
<feature type="site" description="Transition state stabilizer" evidence="7">
    <location>
        <position position="31"/>
    </location>
</feature>
<comment type="similarity">
    <text evidence="3 7">Belongs to the IspD/TarI cytidylyltransferase family. IspD subfamily.</text>
</comment>
<gene>
    <name evidence="7 8" type="primary">ispD</name>
    <name evidence="8" type="ORF">H9906_02380</name>
</gene>
<dbReference type="EC" id="2.7.7.60" evidence="7"/>
<comment type="caution">
    <text evidence="8">The sequence shown here is derived from an EMBL/GenBank/DDBJ whole genome shotgun (WGS) entry which is preliminary data.</text>
</comment>
<dbReference type="FunFam" id="3.90.550.10:FF:000003">
    <property type="entry name" value="2-C-methyl-D-erythritol 4-phosphate cytidylyltransferase"/>
    <property type="match status" value="1"/>
</dbReference>
<evidence type="ECO:0000313" key="9">
    <source>
        <dbReference type="Proteomes" id="UP000823889"/>
    </source>
</evidence>
<accession>A0A9D2RH52</accession>
<dbReference type="GO" id="GO:0019288">
    <property type="term" value="P:isopentenyl diphosphate biosynthetic process, methylerythritol 4-phosphate pathway"/>
    <property type="evidence" value="ECO:0007669"/>
    <property type="project" value="UniProtKB-UniRule"/>
</dbReference>
<evidence type="ECO:0000256" key="5">
    <source>
        <dbReference type="ARBA" id="ARBA00022695"/>
    </source>
</evidence>